<dbReference type="InterPro" id="IPR017441">
    <property type="entry name" value="Protein_kinase_ATP_BS"/>
</dbReference>
<feature type="binding site" evidence="7">
    <location>
        <position position="156"/>
    </location>
    <ligand>
        <name>ATP</name>
        <dbReference type="ChEBI" id="CHEBI:30616"/>
    </ligand>
</feature>
<gene>
    <name evidence="10" type="ORF">PPL_12469</name>
</gene>
<comment type="catalytic activity">
    <reaction evidence="5">
        <text>L-threonyl-[protein] + ATP = O-phospho-L-threonyl-[protein] + ADP + H(+)</text>
        <dbReference type="Rhea" id="RHEA:46608"/>
        <dbReference type="Rhea" id="RHEA-COMP:11060"/>
        <dbReference type="Rhea" id="RHEA-COMP:11605"/>
        <dbReference type="ChEBI" id="CHEBI:15378"/>
        <dbReference type="ChEBI" id="CHEBI:30013"/>
        <dbReference type="ChEBI" id="CHEBI:30616"/>
        <dbReference type="ChEBI" id="CHEBI:61977"/>
        <dbReference type="ChEBI" id="CHEBI:456216"/>
        <dbReference type="EC" id="2.7.11.1"/>
    </reaction>
</comment>
<evidence type="ECO:0000256" key="2">
    <source>
        <dbReference type="ARBA" id="ARBA00022741"/>
    </source>
</evidence>
<feature type="domain" description="Protein kinase" evidence="9">
    <location>
        <begin position="126"/>
        <end position="491"/>
    </location>
</feature>
<reference evidence="10 11" key="1">
    <citation type="journal article" date="2011" name="Genome Res.">
        <title>Phylogeny-wide analysis of social amoeba genomes highlights ancient origins for complex intercellular communication.</title>
        <authorList>
            <person name="Heidel A.J."/>
            <person name="Lawal H.M."/>
            <person name="Felder M."/>
            <person name="Schilde C."/>
            <person name="Helps N.R."/>
            <person name="Tunggal B."/>
            <person name="Rivero F."/>
            <person name="John U."/>
            <person name="Schleicher M."/>
            <person name="Eichinger L."/>
            <person name="Platzer M."/>
            <person name="Noegel A.A."/>
            <person name="Schaap P."/>
            <person name="Gloeckner G."/>
        </authorList>
    </citation>
    <scope>NUCLEOTIDE SEQUENCE [LARGE SCALE GENOMIC DNA]</scope>
    <source>
        <strain evidence="11">ATCC 26659 / Pp 5 / PN500</strain>
    </source>
</reference>
<keyword evidence="4 7" id="KW-0067">ATP-binding</keyword>
<keyword evidence="11" id="KW-1185">Reference proteome</keyword>
<dbReference type="RefSeq" id="XP_020429387.1">
    <property type="nucleotide sequence ID" value="XM_020583200.1"/>
</dbReference>
<dbReference type="AlphaFoldDB" id="D3BMP6"/>
<dbReference type="GO" id="GO:0005737">
    <property type="term" value="C:cytoplasm"/>
    <property type="evidence" value="ECO:0007669"/>
    <property type="project" value="TreeGrafter"/>
</dbReference>
<dbReference type="Gene3D" id="3.30.200.20">
    <property type="entry name" value="Phosphorylase Kinase, domain 1"/>
    <property type="match status" value="1"/>
</dbReference>
<comment type="caution">
    <text evidence="10">The sequence shown here is derived from an EMBL/GenBank/DDBJ whole genome shotgun (WGS) entry which is preliminary data.</text>
</comment>
<keyword evidence="3" id="KW-0418">Kinase</keyword>
<feature type="region of interest" description="Disordered" evidence="8">
    <location>
        <begin position="333"/>
        <end position="356"/>
    </location>
</feature>
<evidence type="ECO:0000256" key="8">
    <source>
        <dbReference type="SAM" id="MobiDB-lite"/>
    </source>
</evidence>
<keyword evidence="1" id="KW-0808">Transferase</keyword>
<evidence type="ECO:0000256" key="4">
    <source>
        <dbReference type="ARBA" id="ARBA00022840"/>
    </source>
</evidence>
<dbReference type="GO" id="GO:0005524">
    <property type="term" value="F:ATP binding"/>
    <property type="evidence" value="ECO:0007669"/>
    <property type="project" value="UniProtKB-UniRule"/>
</dbReference>
<dbReference type="PROSITE" id="PS00107">
    <property type="entry name" value="PROTEIN_KINASE_ATP"/>
    <property type="match status" value="1"/>
</dbReference>
<keyword evidence="2 7" id="KW-0547">Nucleotide-binding</keyword>
<feature type="region of interest" description="Disordered" evidence="8">
    <location>
        <begin position="294"/>
        <end position="317"/>
    </location>
</feature>
<evidence type="ECO:0000259" key="9">
    <source>
        <dbReference type="PROSITE" id="PS50011"/>
    </source>
</evidence>
<evidence type="ECO:0000256" key="1">
    <source>
        <dbReference type="ARBA" id="ARBA00022679"/>
    </source>
</evidence>
<protein>
    <recommendedName>
        <fullName evidence="9">Protein kinase domain-containing protein</fullName>
    </recommendedName>
</protein>
<feature type="compositionally biased region" description="Polar residues" evidence="8">
    <location>
        <begin position="197"/>
        <end position="207"/>
    </location>
</feature>
<evidence type="ECO:0000256" key="5">
    <source>
        <dbReference type="ARBA" id="ARBA00047899"/>
    </source>
</evidence>
<dbReference type="InterPro" id="IPR050339">
    <property type="entry name" value="CC_SR_Kinase"/>
</dbReference>
<dbReference type="EMBL" id="ADBJ01000043">
    <property type="protein sequence ID" value="EFA77258.1"/>
    <property type="molecule type" value="Genomic_DNA"/>
</dbReference>
<organism evidence="10 11">
    <name type="scientific">Heterostelium pallidum (strain ATCC 26659 / Pp 5 / PN500)</name>
    <name type="common">Cellular slime mold</name>
    <name type="synonym">Polysphondylium pallidum</name>
    <dbReference type="NCBI Taxonomy" id="670386"/>
    <lineage>
        <taxon>Eukaryota</taxon>
        <taxon>Amoebozoa</taxon>
        <taxon>Evosea</taxon>
        <taxon>Eumycetozoa</taxon>
        <taxon>Dictyostelia</taxon>
        <taxon>Acytosteliales</taxon>
        <taxon>Acytosteliaceae</taxon>
        <taxon>Heterostelium</taxon>
    </lineage>
</organism>
<dbReference type="Gene3D" id="1.10.510.10">
    <property type="entry name" value="Transferase(Phosphotransferase) domain 1"/>
    <property type="match status" value="1"/>
</dbReference>
<feature type="compositionally biased region" description="Low complexity" evidence="8">
    <location>
        <begin position="38"/>
        <end position="47"/>
    </location>
</feature>
<dbReference type="PROSITE" id="PS50011">
    <property type="entry name" value="PROTEIN_KINASE_DOM"/>
    <property type="match status" value="1"/>
</dbReference>
<dbReference type="InterPro" id="IPR000719">
    <property type="entry name" value="Prot_kinase_dom"/>
</dbReference>
<sequence length="491" mass="54280">MESTTDHPSTSGVLGGEKVIDSDEPQDSHIHSHNNVSTTTTTTTTTTKTTTTTIMTTTTTMETTRQLKLQQKQQQLEQLLPTSQQPSIIVTHINDKQLAQKMHWERLSSIFEKETKYPITDRDHQYTPMEPIGKGSFGEVYLCSKFSENKVCAIKKADFTIKSLNEVQIHSRCNHKNIVQINTSWVELSRITPALQSEASNSKMSKTSDFHPIGSSSQSSEHSISNKDETSQLDGGAEGGSSNNYQVNQTTEDSIFAVKNGASKVDGSAESGNSNNNQVNQTTEDSIFAVKNGASKVDGGAEGGSNNQVNQTTEDSISPIKYGVSKVDGKDIGCSNNNSNNSINSSNSISNPSKESVYNIEDEADSKKHVGNDDLVVKICDFGISRLKKVLEGTNNEKAGSTYYCSPEQYKGGFYNEKTDCYSVGVIYFEILLRYSKDVPWNPPDRANSQLETLMKHRILNKQFKEFYPRESKIIECMIAPFEVFSVDVKV</sequence>
<dbReference type="PANTHER" id="PTHR11042">
    <property type="entry name" value="EUKARYOTIC TRANSLATION INITIATION FACTOR 2-ALPHA KINASE EIF2-ALPHA KINASE -RELATED"/>
    <property type="match status" value="1"/>
</dbReference>
<evidence type="ECO:0000256" key="7">
    <source>
        <dbReference type="PROSITE-ProRule" id="PRU10141"/>
    </source>
</evidence>
<dbReference type="InterPro" id="IPR011009">
    <property type="entry name" value="Kinase-like_dom_sf"/>
</dbReference>
<evidence type="ECO:0000256" key="6">
    <source>
        <dbReference type="ARBA" id="ARBA00048679"/>
    </source>
</evidence>
<evidence type="ECO:0000313" key="10">
    <source>
        <dbReference type="EMBL" id="EFA77258.1"/>
    </source>
</evidence>
<feature type="region of interest" description="Disordered" evidence="8">
    <location>
        <begin position="1"/>
        <end position="47"/>
    </location>
</feature>
<proteinExistence type="predicted"/>
<comment type="catalytic activity">
    <reaction evidence="6">
        <text>L-seryl-[protein] + ATP = O-phospho-L-seryl-[protein] + ADP + H(+)</text>
        <dbReference type="Rhea" id="RHEA:17989"/>
        <dbReference type="Rhea" id="RHEA-COMP:9863"/>
        <dbReference type="Rhea" id="RHEA-COMP:11604"/>
        <dbReference type="ChEBI" id="CHEBI:15378"/>
        <dbReference type="ChEBI" id="CHEBI:29999"/>
        <dbReference type="ChEBI" id="CHEBI:30616"/>
        <dbReference type="ChEBI" id="CHEBI:83421"/>
        <dbReference type="ChEBI" id="CHEBI:456216"/>
        <dbReference type="EC" id="2.7.11.1"/>
    </reaction>
</comment>
<accession>D3BMP6</accession>
<dbReference type="InParanoid" id="D3BMP6"/>
<dbReference type="GO" id="GO:0004674">
    <property type="term" value="F:protein serine/threonine kinase activity"/>
    <property type="evidence" value="ECO:0007669"/>
    <property type="project" value="UniProtKB-EC"/>
</dbReference>
<feature type="compositionally biased region" description="Low complexity" evidence="8">
    <location>
        <begin position="335"/>
        <end position="353"/>
    </location>
</feature>
<evidence type="ECO:0000256" key="3">
    <source>
        <dbReference type="ARBA" id="ARBA00022777"/>
    </source>
</evidence>
<feature type="compositionally biased region" description="Polar residues" evidence="8">
    <location>
        <begin position="1"/>
        <end position="12"/>
    </location>
</feature>
<feature type="compositionally biased region" description="Polar residues" evidence="8">
    <location>
        <begin position="304"/>
        <end position="316"/>
    </location>
</feature>
<feature type="compositionally biased region" description="Basic and acidic residues" evidence="8">
    <location>
        <begin position="18"/>
        <end position="30"/>
    </location>
</feature>
<feature type="region of interest" description="Disordered" evidence="8">
    <location>
        <begin position="197"/>
        <end position="246"/>
    </location>
</feature>
<dbReference type="GO" id="GO:0005634">
    <property type="term" value="C:nucleus"/>
    <property type="evidence" value="ECO:0007669"/>
    <property type="project" value="TreeGrafter"/>
</dbReference>
<name>D3BMP6_HETP5</name>
<dbReference type="SUPFAM" id="SSF56112">
    <property type="entry name" value="Protein kinase-like (PK-like)"/>
    <property type="match status" value="2"/>
</dbReference>
<dbReference type="STRING" id="670386.D3BMP6"/>
<dbReference type="Proteomes" id="UP000001396">
    <property type="component" value="Unassembled WGS sequence"/>
</dbReference>
<evidence type="ECO:0000313" key="11">
    <source>
        <dbReference type="Proteomes" id="UP000001396"/>
    </source>
</evidence>
<dbReference type="Pfam" id="PF00069">
    <property type="entry name" value="Pkinase"/>
    <property type="match status" value="2"/>
</dbReference>
<dbReference type="GeneID" id="31367936"/>